<protein>
    <recommendedName>
        <fullName evidence="3">PpiC domain-containing protein</fullName>
    </recommendedName>
</protein>
<keyword evidence="2" id="KW-1185">Reference proteome</keyword>
<reference evidence="1" key="1">
    <citation type="submission" date="2021-02" db="EMBL/GenBank/DDBJ databases">
        <title>Draft genome sequence of Microbispora sp. RL4-1S isolated from rice leaves in Thailand.</title>
        <authorList>
            <person name="Muangham S."/>
            <person name="Duangmal K."/>
        </authorList>
    </citation>
    <scope>NUCLEOTIDE SEQUENCE</scope>
    <source>
        <strain evidence="1">RL4-1S</strain>
    </source>
</reference>
<evidence type="ECO:0000313" key="2">
    <source>
        <dbReference type="Proteomes" id="UP000674234"/>
    </source>
</evidence>
<proteinExistence type="predicted"/>
<dbReference type="RefSeq" id="WP_210157893.1">
    <property type="nucleotide sequence ID" value="NZ_JAFCNB010000013.1"/>
</dbReference>
<accession>A0A941AJQ5</accession>
<gene>
    <name evidence="1" type="ORF">JOL79_22665</name>
</gene>
<dbReference type="AlphaFoldDB" id="A0A941AJQ5"/>
<name>A0A941AJQ5_9ACTN</name>
<organism evidence="1 2">
    <name type="scientific">Microbispora oryzae</name>
    <dbReference type="NCBI Taxonomy" id="2806554"/>
    <lineage>
        <taxon>Bacteria</taxon>
        <taxon>Bacillati</taxon>
        <taxon>Actinomycetota</taxon>
        <taxon>Actinomycetes</taxon>
        <taxon>Streptosporangiales</taxon>
        <taxon>Streptosporangiaceae</taxon>
        <taxon>Microbispora</taxon>
    </lineage>
</organism>
<dbReference type="Proteomes" id="UP000674234">
    <property type="component" value="Unassembled WGS sequence"/>
</dbReference>
<evidence type="ECO:0008006" key="3">
    <source>
        <dbReference type="Google" id="ProtNLM"/>
    </source>
</evidence>
<evidence type="ECO:0000313" key="1">
    <source>
        <dbReference type="EMBL" id="MBP2706615.1"/>
    </source>
</evidence>
<comment type="caution">
    <text evidence="1">The sequence shown here is derived from an EMBL/GenBank/DDBJ whole genome shotgun (WGS) entry which is preliminary data.</text>
</comment>
<dbReference type="SUPFAM" id="SSF54534">
    <property type="entry name" value="FKBP-like"/>
    <property type="match status" value="1"/>
</dbReference>
<sequence length="118" mass="13313">MWKDTSRYLSELLIWEIEDYLVAQAEPPTRARVAVLRLTDAWAAETVAADLRTGVSFYTAAKRAEERGMALPGEMFDVVTRHERPELFHAVPGTTLPPVREGDGYLVIRLVAFEPENP</sequence>
<dbReference type="EMBL" id="JAFCNB010000013">
    <property type="protein sequence ID" value="MBP2706615.1"/>
    <property type="molecule type" value="Genomic_DNA"/>
</dbReference>